<protein>
    <submittedName>
        <fullName evidence="1">Uncharacterized protein</fullName>
    </submittedName>
</protein>
<dbReference type="EMBL" id="JAUYZG010000020">
    <property type="protein sequence ID" value="KAK2876149.1"/>
    <property type="molecule type" value="Genomic_DNA"/>
</dbReference>
<dbReference type="Proteomes" id="UP001187343">
    <property type="component" value="Unassembled WGS sequence"/>
</dbReference>
<reference evidence="1" key="1">
    <citation type="submission" date="2023-08" db="EMBL/GenBank/DDBJ databases">
        <title>Chromosome-level Genome Assembly of mud carp (Cirrhinus molitorella).</title>
        <authorList>
            <person name="Liu H."/>
        </authorList>
    </citation>
    <scope>NUCLEOTIDE SEQUENCE</scope>
    <source>
        <strain evidence="1">Prfri</strain>
        <tissue evidence="1">Muscle</tissue>
    </source>
</reference>
<proteinExistence type="predicted"/>
<accession>A0AA88PCB7</accession>
<evidence type="ECO:0000313" key="2">
    <source>
        <dbReference type="Proteomes" id="UP001187343"/>
    </source>
</evidence>
<sequence>MWPCGVKTKLISVRSGTGCSRDSFVTAMACFSRLSGEPDEYSHFPADSPLDEQERREAGVCTLKCVIHPKITKVVVCGNVNKACVVVCEESLPKRRGAL</sequence>
<evidence type="ECO:0000313" key="1">
    <source>
        <dbReference type="EMBL" id="KAK2876149.1"/>
    </source>
</evidence>
<dbReference type="AlphaFoldDB" id="A0AA88PCB7"/>
<keyword evidence="2" id="KW-1185">Reference proteome</keyword>
<organism evidence="1 2">
    <name type="scientific">Cirrhinus molitorella</name>
    <name type="common">mud carp</name>
    <dbReference type="NCBI Taxonomy" id="172907"/>
    <lineage>
        <taxon>Eukaryota</taxon>
        <taxon>Metazoa</taxon>
        <taxon>Chordata</taxon>
        <taxon>Craniata</taxon>
        <taxon>Vertebrata</taxon>
        <taxon>Euteleostomi</taxon>
        <taxon>Actinopterygii</taxon>
        <taxon>Neopterygii</taxon>
        <taxon>Teleostei</taxon>
        <taxon>Ostariophysi</taxon>
        <taxon>Cypriniformes</taxon>
        <taxon>Cyprinidae</taxon>
        <taxon>Labeoninae</taxon>
        <taxon>Labeonini</taxon>
        <taxon>Cirrhinus</taxon>
    </lineage>
</organism>
<comment type="caution">
    <text evidence="1">The sequence shown here is derived from an EMBL/GenBank/DDBJ whole genome shotgun (WGS) entry which is preliminary data.</text>
</comment>
<gene>
    <name evidence="1" type="ORF">Q8A67_020245</name>
</gene>
<name>A0AA88PCB7_9TELE</name>